<protein>
    <submittedName>
        <fullName evidence="5">Uncharacterized protein LOC101512475</fullName>
    </submittedName>
</protein>
<evidence type="ECO:0000313" key="5">
    <source>
        <dbReference type="RefSeq" id="XP_004511993.1"/>
    </source>
</evidence>
<dbReference type="PANTHER" id="PTHR23054:SF64">
    <property type="entry name" value="TRANSPORTER, PUTATIVE-RELATED"/>
    <property type="match status" value="1"/>
</dbReference>
<evidence type="ECO:0000259" key="3">
    <source>
        <dbReference type="Pfam" id="PF14389"/>
    </source>
</evidence>
<keyword evidence="4" id="KW-1185">Reference proteome</keyword>
<reference evidence="4" key="1">
    <citation type="journal article" date="2013" name="Nat. Biotechnol.">
        <title>Draft genome sequence of chickpea (Cicer arietinum) provides a resource for trait improvement.</title>
        <authorList>
            <person name="Varshney R.K."/>
            <person name="Song C."/>
            <person name="Saxena R.K."/>
            <person name="Azam S."/>
            <person name="Yu S."/>
            <person name="Sharpe A.G."/>
            <person name="Cannon S."/>
            <person name="Baek J."/>
            <person name="Rosen B.D."/>
            <person name="Tar'an B."/>
            <person name="Millan T."/>
            <person name="Zhang X."/>
            <person name="Ramsay L.D."/>
            <person name="Iwata A."/>
            <person name="Wang Y."/>
            <person name="Nelson W."/>
            <person name="Farmer A.D."/>
            <person name="Gaur P.M."/>
            <person name="Soderlund C."/>
            <person name="Penmetsa R.V."/>
            <person name="Xu C."/>
            <person name="Bharti A.K."/>
            <person name="He W."/>
            <person name="Winter P."/>
            <person name="Zhao S."/>
            <person name="Hane J.K."/>
            <person name="Carrasquilla-Garcia N."/>
            <person name="Condie J.A."/>
            <person name="Upadhyaya H.D."/>
            <person name="Luo M.C."/>
            <person name="Thudi M."/>
            <person name="Gowda C.L."/>
            <person name="Singh N.P."/>
            <person name="Lichtenzveig J."/>
            <person name="Gali K.K."/>
            <person name="Rubio J."/>
            <person name="Nadarajan N."/>
            <person name="Dolezel J."/>
            <person name="Bansal K.C."/>
            <person name="Xu X."/>
            <person name="Edwards D."/>
            <person name="Zhang G."/>
            <person name="Kahl G."/>
            <person name="Gil J."/>
            <person name="Singh K.B."/>
            <person name="Datta S.K."/>
            <person name="Jackson S.A."/>
            <person name="Wang J."/>
            <person name="Cook D.R."/>
        </authorList>
    </citation>
    <scope>NUCLEOTIDE SEQUENCE [LARGE SCALE GENOMIC DNA]</scope>
    <source>
        <strain evidence="4">cv. CDC Frontier</strain>
    </source>
</reference>
<dbReference type="GeneID" id="101512475"/>
<dbReference type="InterPro" id="IPR006869">
    <property type="entry name" value="DUF547"/>
</dbReference>
<dbReference type="OrthoDB" id="418495at2759"/>
<evidence type="ECO:0000313" key="4">
    <source>
        <dbReference type="Proteomes" id="UP000087171"/>
    </source>
</evidence>
<dbReference type="Proteomes" id="UP000087171">
    <property type="component" value="Chromosome Ca8"/>
</dbReference>
<name>A0A1S2YYM5_CICAR</name>
<accession>A0A1S2YYM5</accession>
<sequence length="622" mass="70466">MGLEKDEENKMLGLRFTPRHKRSNSLPDKKGVEENNPDDEVEASDRLNMDMGYVTECAKARNKQTPSSEVHSAMKQEILQLERRLQDQFEVRCTLEKALGYKSSSLVHSNGKMIPKSATELIKEIAVLELEVVYLEQHLLSLYRKAFDQQLSSASPSTKEETVKHPATTPQVPFVKPSMPEALTRNQCSTLQYNDHELETLPKEHCRYEVQTSAKEKHLDAGVYRCHSSLSQCAAFTRTSPPDESLTKSLRACHSQPLSMMEYVQSSSSNIISLAEHLGTRISDHVPVAPNKLSEDMVKCISAIYCKLADPPMIHPGLSSPSSSLSSMSAFSVGDQGDMWSPMFKNNSSFDVRLDNPFHVECLKEFSGPYSTMVEVSWIYKENQKSGDTKKLLQNYRSLISQLEEVDPGKLEHEEKLAFWINIHNALVMHAFLAYGIPQNTMKRVFLLLKAAYNVGGYTISADTMQNTILKCRMSRPGQWLRLLFSSKTKFRTGDGRQAYALEHPEPLSHFALCSGNHSDPAVRVYTPKRVFEDLEVAKDEYIRATLGVRKDQKVLLPKLVESFSKDSDLCPSGVMEMILESLPESLRKRVKKCQVAKSKKCIEWIPHNFNFRYLISKDVLK</sequence>
<dbReference type="Pfam" id="PF04784">
    <property type="entry name" value="DUF547"/>
    <property type="match status" value="1"/>
</dbReference>
<dbReference type="AlphaFoldDB" id="A0A1S2YYM5"/>
<evidence type="ECO:0000256" key="1">
    <source>
        <dbReference type="SAM" id="MobiDB-lite"/>
    </source>
</evidence>
<feature type="region of interest" description="Disordered" evidence="1">
    <location>
        <begin position="1"/>
        <end position="47"/>
    </location>
</feature>
<proteinExistence type="predicted"/>
<dbReference type="KEGG" id="cam:101512475"/>
<organism evidence="4 5">
    <name type="scientific">Cicer arietinum</name>
    <name type="common">Chickpea</name>
    <name type="synonym">Garbanzo</name>
    <dbReference type="NCBI Taxonomy" id="3827"/>
    <lineage>
        <taxon>Eukaryota</taxon>
        <taxon>Viridiplantae</taxon>
        <taxon>Streptophyta</taxon>
        <taxon>Embryophyta</taxon>
        <taxon>Tracheophyta</taxon>
        <taxon>Spermatophyta</taxon>
        <taxon>Magnoliopsida</taxon>
        <taxon>eudicotyledons</taxon>
        <taxon>Gunneridae</taxon>
        <taxon>Pentapetalae</taxon>
        <taxon>rosids</taxon>
        <taxon>fabids</taxon>
        <taxon>Fabales</taxon>
        <taxon>Fabaceae</taxon>
        <taxon>Papilionoideae</taxon>
        <taxon>50 kb inversion clade</taxon>
        <taxon>NPAAA clade</taxon>
        <taxon>Hologalegina</taxon>
        <taxon>IRL clade</taxon>
        <taxon>Cicereae</taxon>
        <taxon>Cicer</taxon>
    </lineage>
</organism>
<dbReference type="InterPro" id="IPR025757">
    <property type="entry name" value="MIP1_Leuzipper"/>
</dbReference>
<dbReference type="PANTHER" id="PTHR23054">
    <property type="entry name" value="TERNARY COMPLEX FACTOR MIP1, LEUCINE-ZIPPER-RELATED"/>
    <property type="match status" value="1"/>
</dbReference>
<feature type="domain" description="DUF547" evidence="2">
    <location>
        <begin position="410"/>
        <end position="543"/>
    </location>
</feature>
<feature type="region of interest" description="Disordered" evidence="1">
    <location>
        <begin position="154"/>
        <end position="173"/>
    </location>
</feature>
<dbReference type="RefSeq" id="XP_004511993.1">
    <property type="nucleotide sequence ID" value="XM_004511936.3"/>
</dbReference>
<dbReference type="Pfam" id="PF14389">
    <property type="entry name" value="Lzipper-MIP1"/>
    <property type="match status" value="1"/>
</dbReference>
<reference evidence="5" key="2">
    <citation type="submission" date="2025-08" db="UniProtKB">
        <authorList>
            <consortium name="RefSeq"/>
        </authorList>
    </citation>
    <scope>IDENTIFICATION</scope>
    <source>
        <tissue evidence="5">Etiolated seedlings</tissue>
    </source>
</reference>
<dbReference type="eggNOG" id="ENOG502QQYA">
    <property type="taxonomic scope" value="Eukaryota"/>
</dbReference>
<gene>
    <name evidence="5" type="primary">LOC101512475</name>
</gene>
<dbReference type="PaxDb" id="3827-XP_004511993.1"/>
<evidence type="ECO:0000259" key="2">
    <source>
        <dbReference type="Pfam" id="PF04784"/>
    </source>
</evidence>
<feature type="domain" description="Ternary complex factor MIP1 leucine-zipper" evidence="3">
    <location>
        <begin position="68"/>
        <end position="149"/>
    </location>
</feature>